<evidence type="ECO:0000256" key="3">
    <source>
        <dbReference type="ARBA" id="ARBA00022705"/>
    </source>
</evidence>
<dbReference type="InterPro" id="IPR036420">
    <property type="entry name" value="BRCT_dom_sf"/>
</dbReference>
<feature type="binding site" evidence="11">
    <location>
        <position position="576"/>
    </location>
    <ligand>
        <name>Zn(2+)</name>
        <dbReference type="ChEBI" id="CHEBI:29105"/>
    </ligand>
</feature>
<dbReference type="InterPro" id="IPR012340">
    <property type="entry name" value="NA-bd_OB-fold"/>
</dbReference>
<dbReference type="Gene3D" id="2.40.50.140">
    <property type="entry name" value="Nucleic acid-binding proteins"/>
    <property type="match status" value="1"/>
</dbReference>
<comment type="cofactor">
    <cofactor evidence="11">
        <name>Mg(2+)</name>
        <dbReference type="ChEBI" id="CHEBI:18420"/>
    </cofactor>
    <cofactor evidence="11">
        <name>Mn(2+)</name>
        <dbReference type="ChEBI" id="CHEBI:29035"/>
    </cofactor>
</comment>
<dbReference type="InterPro" id="IPR001357">
    <property type="entry name" value="BRCT_dom"/>
</dbReference>
<keyword evidence="11" id="KW-0464">Manganese</keyword>
<feature type="active site" description="N6-AMP-lysine intermediate" evidence="11">
    <location>
        <position position="195"/>
    </location>
</feature>
<dbReference type="Pfam" id="PF03119">
    <property type="entry name" value="DNA_ligase_ZBD"/>
    <property type="match status" value="1"/>
</dbReference>
<feature type="binding site" evidence="11">
    <location>
        <position position="253"/>
    </location>
    <ligand>
        <name>NAD(+)</name>
        <dbReference type="ChEBI" id="CHEBI:57540"/>
    </ligand>
</feature>
<dbReference type="InterPro" id="IPR013840">
    <property type="entry name" value="DNAligase_N"/>
</dbReference>
<dbReference type="PANTHER" id="PTHR23389">
    <property type="entry name" value="CHROMOSOME TRANSMISSION FIDELITY FACTOR 18"/>
    <property type="match status" value="1"/>
</dbReference>
<evidence type="ECO:0000256" key="1">
    <source>
        <dbReference type="ARBA" id="ARBA00004067"/>
    </source>
</evidence>
<dbReference type="Pfam" id="PF12826">
    <property type="entry name" value="HHH_2"/>
    <property type="match status" value="1"/>
</dbReference>
<keyword evidence="5 11" id="KW-0227">DNA damage</keyword>
<dbReference type="SMART" id="SM00278">
    <property type="entry name" value="HhH1"/>
    <property type="match status" value="3"/>
</dbReference>
<dbReference type="Gene3D" id="1.10.150.20">
    <property type="entry name" value="5' to 3' exonuclease, C-terminal subdomain"/>
    <property type="match status" value="2"/>
</dbReference>
<feature type="coiled-coil region" evidence="12">
    <location>
        <begin position="272"/>
        <end position="342"/>
    </location>
</feature>
<dbReference type="EMBL" id="JAWNGA010000013">
    <property type="protein sequence ID" value="MDY5133519.1"/>
    <property type="molecule type" value="Genomic_DNA"/>
</dbReference>
<organism evidence="14 15">
    <name type="scientific">Actinotignum urinale</name>
    <dbReference type="NCBI Taxonomy" id="190146"/>
    <lineage>
        <taxon>Bacteria</taxon>
        <taxon>Bacillati</taxon>
        <taxon>Actinomycetota</taxon>
        <taxon>Actinomycetes</taxon>
        <taxon>Actinomycetales</taxon>
        <taxon>Actinomycetaceae</taxon>
        <taxon>Actinotignum</taxon>
    </lineage>
</organism>
<dbReference type="Pfam" id="PF00533">
    <property type="entry name" value="BRCT"/>
    <property type="match status" value="1"/>
</dbReference>
<evidence type="ECO:0000256" key="2">
    <source>
        <dbReference type="ARBA" id="ARBA00022598"/>
    </source>
</evidence>
<keyword evidence="3 11" id="KW-0235">DNA replication</keyword>
<reference evidence="14 15" key="1">
    <citation type="submission" date="2023-10" db="EMBL/GenBank/DDBJ databases">
        <title>Whole Genome based description of the genera Actinobaculum and Actinotignum reveals a complex phylogenetic relationship within the species included in the genus Actinotignum.</title>
        <authorList>
            <person name="Jensen C.S."/>
            <person name="Dargis R."/>
            <person name="Kemp M."/>
            <person name="Christensen J.J."/>
        </authorList>
    </citation>
    <scope>NUCLEOTIDE SEQUENCE [LARGE SCALE GENOMIC DNA]</scope>
    <source>
        <strain evidence="14 15">SLA_B974</strain>
    </source>
</reference>
<feature type="binding site" evidence="11">
    <location>
        <position position="455"/>
    </location>
    <ligand>
        <name>NAD(+)</name>
        <dbReference type="ChEBI" id="CHEBI:57540"/>
    </ligand>
</feature>
<dbReference type="Proteomes" id="UP001275049">
    <property type="component" value="Unassembled WGS sequence"/>
</dbReference>
<feature type="binding site" evidence="11">
    <location>
        <position position="216"/>
    </location>
    <ligand>
        <name>NAD(+)</name>
        <dbReference type="ChEBI" id="CHEBI:57540"/>
    </ligand>
</feature>
<comment type="function">
    <text evidence="1 11">DNA ligase that catalyzes the formation of phosphodiester linkages between 5'-phosphoryl and 3'-hydroxyl groups in double-stranded DNA using NAD as a coenzyme and as the energy source for the reaction. It is essential for DNA replication and repair of damaged DNA.</text>
</comment>
<keyword evidence="15" id="KW-1185">Reference proteome</keyword>
<keyword evidence="12" id="KW-0175">Coiled coil</keyword>
<dbReference type="InterPro" id="IPR041663">
    <property type="entry name" value="DisA/LigA_HHH"/>
</dbReference>
<dbReference type="SUPFAM" id="SSF56091">
    <property type="entry name" value="DNA ligase/mRNA capping enzyme, catalytic domain"/>
    <property type="match status" value="2"/>
</dbReference>
<dbReference type="PROSITE" id="PS01055">
    <property type="entry name" value="DNA_LIGASE_N1"/>
    <property type="match status" value="1"/>
</dbReference>
<dbReference type="InterPro" id="IPR001679">
    <property type="entry name" value="DNA_ligase"/>
</dbReference>
<dbReference type="Gene3D" id="3.30.470.30">
    <property type="entry name" value="DNA ligase/mRNA capping enzyme"/>
    <property type="match status" value="1"/>
</dbReference>
<dbReference type="RefSeq" id="WP_320755431.1">
    <property type="nucleotide sequence ID" value="NZ_JAWNGA010000013.1"/>
</dbReference>
<dbReference type="InterPro" id="IPR010994">
    <property type="entry name" value="RuvA_2-like"/>
</dbReference>
<name>A0ABU5G875_9ACTO</name>
<dbReference type="HAMAP" id="MF_01588">
    <property type="entry name" value="DNA_ligase_A"/>
    <property type="match status" value="1"/>
</dbReference>
<feature type="binding site" evidence="11">
    <location>
        <position position="592"/>
    </location>
    <ligand>
        <name>Zn(2+)</name>
        <dbReference type="ChEBI" id="CHEBI:29105"/>
    </ligand>
</feature>
<dbReference type="InterPro" id="IPR013839">
    <property type="entry name" value="DNAligase_adenylation"/>
</dbReference>
<feature type="binding site" evidence="11">
    <location>
        <position position="573"/>
    </location>
    <ligand>
        <name>Zn(2+)</name>
        <dbReference type="ChEBI" id="CHEBI:29105"/>
    </ligand>
</feature>
<evidence type="ECO:0000259" key="13">
    <source>
        <dbReference type="PROSITE" id="PS50172"/>
    </source>
</evidence>
<feature type="binding site" evidence="11">
    <location>
        <begin position="163"/>
        <end position="164"/>
    </location>
    <ligand>
        <name>NAD(+)</name>
        <dbReference type="ChEBI" id="CHEBI:57540"/>
    </ligand>
</feature>
<evidence type="ECO:0000256" key="5">
    <source>
        <dbReference type="ARBA" id="ARBA00022763"/>
    </source>
</evidence>
<evidence type="ECO:0000313" key="15">
    <source>
        <dbReference type="Proteomes" id="UP001275049"/>
    </source>
</evidence>
<evidence type="ECO:0000256" key="9">
    <source>
        <dbReference type="ARBA" id="ARBA00023204"/>
    </source>
</evidence>
<dbReference type="Gene3D" id="1.10.287.610">
    <property type="entry name" value="Helix hairpin bin"/>
    <property type="match status" value="1"/>
</dbReference>
<evidence type="ECO:0000256" key="7">
    <source>
        <dbReference type="ARBA" id="ARBA00022842"/>
    </source>
</evidence>
<dbReference type="SMART" id="SM00532">
    <property type="entry name" value="LIGANc"/>
    <property type="match status" value="1"/>
</dbReference>
<proteinExistence type="inferred from homology"/>
<dbReference type="EC" id="6.5.1.2" evidence="11"/>
<sequence length="979" mass="108025">MSTSPHAMDTVENLYETIDGVSDKSSVSGTLFSFDDVSGQIVDVSGQIVGNTGQDNSTDAKKEEVNHHDLAARYKNIVSTYSKEHARKRVDELTPQIRTAQLLYTNTAEYGIDDNEYDKLRHELSAIEARFPEFEAKDSPTHTVGAPIDPNAKAVEHIERLYSLQDVFSYDELRDWYDGVARQVGQGAVYTAEAKIDGLALNLRYVNGHLDVAATRGDGVTGEDVTANVAYISVIPQNLSGSTIPEVVEIRGEVFMPLKEFKPFNEGQKKIKADLEDQLHQLHSRIEKLRNDIEDIDEERRKDKRTKKEMPLDEYQTLAKRRKEMKAKKGAISEELKEIRAKAKSVLGEISSIRIFANPRNAAAGSLRQKDPRVTGQRPLSFIAHGIGALNGVSDELAKRLGTQEGFYRQCREWGMPVSPYTQDVTTWEEIRDFVEKIGEKRKDLEYGTDGSVIKVNNREDQEKLGYTSRVPRWAVAFKYPPEKVETRLLDIQVGIGRTGRATPYAVLEPVFVDGSEIQRATLHNQFEIQRKNLMINDIVILHKAGDIIPQIVEPVVDKRDGMQRVWNMPKACPACGTQLAPAQEKDLDYRCPNQKSCPAQLVERITHIGSRKALDVDGMGEKTALMLSNPDANRRDALMALATGGVLFLPDDNGRGFRRLRLTTEQAIDCGIIDDDGGIVDSQAIIPEKICEQLGIPSPQKPLLETEATLFDVTAESLRDVFSWSPFTQKSGGIVVAQGYKYARVAWTTATKDAEIAPTLNTLAFLENLNRAKTQPLWRKLVALSIRHVGDTVARSLADEYSSLDDIRNASVDDLSKVEGIGSVIATSIKEWFDEDWHEDIIAQWQKAGVTFSDVPAEEGGSVLDVSGVHGAHGAPGANADVTQAGLTGVGARETVPQTLAGMSIVATGSLENYTRDGVGETIRMYGGKSRSSVSKSTTLVVAGEKVGSKLQKAEKLGIPILDEVQFEELLRTGIIPG</sequence>
<dbReference type="InterPro" id="IPR003583">
    <property type="entry name" value="Hlx-hairpin-Hlx_DNA-bd_motif"/>
</dbReference>
<dbReference type="Pfam" id="PF03120">
    <property type="entry name" value="OB_DNA_ligase"/>
    <property type="match status" value="1"/>
</dbReference>
<dbReference type="SUPFAM" id="SSF52113">
    <property type="entry name" value="BRCT domain"/>
    <property type="match status" value="1"/>
</dbReference>
<dbReference type="Pfam" id="PF01653">
    <property type="entry name" value="DNA_ligase_aden"/>
    <property type="match status" value="2"/>
</dbReference>
<evidence type="ECO:0000256" key="11">
    <source>
        <dbReference type="HAMAP-Rule" id="MF_01588"/>
    </source>
</evidence>
<comment type="catalytic activity">
    <reaction evidence="10 11">
        <text>NAD(+) + (deoxyribonucleotide)n-3'-hydroxyl + 5'-phospho-(deoxyribonucleotide)m = (deoxyribonucleotide)n+m + AMP + beta-nicotinamide D-nucleotide.</text>
        <dbReference type="EC" id="6.5.1.2"/>
    </reaction>
</comment>
<dbReference type="SUPFAM" id="SSF50249">
    <property type="entry name" value="Nucleic acid-binding proteins"/>
    <property type="match status" value="1"/>
</dbReference>
<keyword evidence="6 11" id="KW-0862">Zinc</keyword>
<dbReference type="CDD" id="cd00114">
    <property type="entry name" value="LIGANc"/>
    <property type="match status" value="1"/>
</dbReference>
<evidence type="ECO:0000256" key="6">
    <source>
        <dbReference type="ARBA" id="ARBA00022833"/>
    </source>
</evidence>
<dbReference type="Gene3D" id="6.20.10.30">
    <property type="match status" value="1"/>
</dbReference>
<feature type="binding site" evidence="11">
    <location>
        <position position="479"/>
    </location>
    <ligand>
        <name>NAD(+)</name>
        <dbReference type="ChEBI" id="CHEBI:57540"/>
    </ligand>
</feature>
<feature type="binding site" evidence="11">
    <location>
        <position position="598"/>
    </location>
    <ligand>
        <name>Zn(2+)</name>
        <dbReference type="ChEBI" id="CHEBI:29105"/>
    </ligand>
</feature>
<dbReference type="CDD" id="cd17748">
    <property type="entry name" value="BRCT_DNA_ligase_like"/>
    <property type="match status" value="1"/>
</dbReference>
<feature type="binding site" evidence="11">
    <location>
        <position position="193"/>
    </location>
    <ligand>
        <name>NAD(+)</name>
        <dbReference type="ChEBI" id="CHEBI:57540"/>
    </ligand>
</feature>
<dbReference type="InterPro" id="IPR018239">
    <property type="entry name" value="DNA_ligase_AS"/>
</dbReference>
<evidence type="ECO:0000256" key="12">
    <source>
        <dbReference type="SAM" id="Coils"/>
    </source>
</evidence>
<keyword evidence="2 11" id="KW-0436">Ligase</keyword>
<keyword evidence="9 11" id="KW-0234">DNA repair</keyword>
<dbReference type="Gene3D" id="3.40.50.10190">
    <property type="entry name" value="BRCT domain"/>
    <property type="match status" value="1"/>
</dbReference>
<feature type="domain" description="BRCT" evidence="13">
    <location>
        <begin position="896"/>
        <end position="965"/>
    </location>
</feature>
<gene>
    <name evidence="11" type="primary">ligA</name>
    <name evidence="14" type="ORF">R6G86_07180</name>
</gene>
<feature type="binding site" evidence="11">
    <location>
        <begin position="114"/>
        <end position="118"/>
    </location>
    <ligand>
        <name>NAD(+)</name>
        <dbReference type="ChEBI" id="CHEBI:57540"/>
    </ligand>
</feature>
<protein>
    <recommendedName>
        <fullName evidence="11">DNA ligase</fullName>
        <ecNumber evidence="11">6.5.1.2</ecNumber>
    </recommendedName>
    <alternativeName>
        <fullName evidence="11">Polydeoxyribonucleotide synthase [NAD(+)]</fullName>
    </alternativeName>
</protein>
<dbReference type="SMART" id="SM00292">
    <property type="entry name" value="BRCT"/>
    <property type="match status" value="1"/>
</dbReference>
<keyword evidence="4 11" id="KW-0479">Metal-binding</keyword>
<dbReference type="InterPro" id="IPR004150">
    <property type="entry name" value="NAD_DNA_ligase_OB"/>
</dbReference>
<evidence type="ECO:0000256" key="4">
    <source>
        <dbReference type="ARBA" id="ARBA00022723"/>
    </source>
</evidence>
<evidence type="ECO:0000313" key="14">
    <source>
        <dbReference type="EMBL" id="MDY5133519.1"/>
    </source>
</evidence>
<dbReference type="InterPro" id="IPR004149">
    <property type="entry name" value="Znf_DNAligase_C4"/>
</dbReference>
<evidence type="ECO:0000256" key="10">
    <source>
        <dbReference type="ARBA" id="ARBA00034005"/>
    </source>
</evidence>
<comment type="caution">
    <text evidence="14">The sequence shown here is derived from an EMBL/GenBank/DDBJ whole genome shotgun (WGS) entry which is preliminary data.</text>
</comment>
<keyword evidence="7 11" id="KW-0460">Magnesium</keyword>
<dbReference type="SUPFAM" id="SSF47781">
    <property type="entry name" value="RuvA domain 2-like"/>
    <property type="match status" value="2"/>
</dbReference>
<comment type="similarity">
    <text evidence="11">Belongs to the NAD-dependent DNA ligase family. LigA subfamily.</text>
</comment>
<dbReference type="PANTHER" id="PTHR23389:SF9">
    <property type="entry name" value="DNA LIGASE"/>
    <property type="match status" value="1"/>
</dbReference>
<evidence type="ECO:0000256" key="8">
    <source>
        <dbReference type="ARBA" id="ARBA00023027"/>
    </source>
</evidence>
<dbReference type="PROSITE" id="PS50172">
    <property type="entry name" value="BRCT"/>
    <property type="match status" value="1"/>
</dbReference>
<keyword evidence="8 11" id="KW-0520">NAD</keyword>
<accession>A0ABU5G875</accession>